<comment type="caution">
    <text evidence="3">The sequence shown here is derived from an EMBL/GenBank/DDBJ whole genome shotgun (WGS) entry which is preliminary data.</text>
</comment>
<dbReference type="SUPFAM" id="SSF55920">
    <property type="entry name" value="Creatinase/aminopeptidase"/>
    <property type="match status" value="1"/>
</dbReference>
<keyword evidence="1" id="KW-0732">Signal</keyword>
<dbReference type="Gene3D" id="3.90.230.10">
    <property type="entry name" value="Creatinase/methionine aminopeptidase superfamily"/>
    <property type="match status" value="1"/>
</dbReference>
<dbReference type="Proteomes" id="UP000293162">
    <property type="component" value="Unassembled WGS sequence"/>
</dbReference>
<dbReference type="Pfam" id="PF00557">
    <property type="entry name" value="Peptidase_M24"/>
    <property type="match status" value="1"/>
</dbReference>
<keyword evidence="4" id="KW-1185">Reference proteome</keyword>
<evidence type="ECO:0000259" key="2">
    <source>
        <dbReference type="Pfam" id="PF00557"/>
    </source>
</evidence>
<dbReference type="EMBL" id="SEWF01000007">
    <property type="protein sequence ID" value="RYU96539.1"/>
    <property type="molecule type" value="Genomic_DNA"/>
</dbReference>
<dbReference type="InterPro" id="IPR036005">
    <property type="entry name" value="Creatinase/aminopeptidase-like"/>
</dbReference>
<evidence type="ECO:0000313" key="4">
    <source>
        <dbReference type="Proteomes" id="UP000293162"/>
    </source>
</evidence>
<feature type="signal peptide" evidence="1">
    <location>
        <begin position="1"/>
        <end position="19"/>
    </location>
</feature>
<evidence type="ECO:0000313" key="3">
    <source>
        <dbReference type="EMBL" id="RYU96539.1"/>
    </source>
</evidence>
<proteinExistence type="predicted"/>
<name>A0A4Q5M3A5_9BACT</name>
<accession>A0A4Q5M3A5</accession>
<gene>
    <name evidence="3" type="ORF">EWM59_06920</name>
</gene>
<feature type="chain" id="PRO_5020576699" evidence="1">
    <location>
        <begin position="20"/>
        <end position="450"/>
    </location>
</feature>
<dbReference type="OrthoDB" id="9765815at2"/>
<organism evidence="3 4">
    <name type="scientific">Emticicia agri</name>
    <dbReference type="NCBI Taxonomy" id="2492393"/>
    <lineage>
        <taxon>Bacteria</taxon>
        <taxon>Pseudomonadati</taxon>
        <taxon>Bacteroidota</taxon>
        <taxon>Cytophagia</taxon>
        <taxon>Cytophagales</taxon>
        <taxon>Leadbetterellaceae</taxon>
        <taxon>Emticicia</taxon>
    </lineage>
</organism>
<dbReference type="AlphaFoldDB" id="A0A4Q5M3A5"/>
<sequence length="450" mass="51999">MKKILLFVFCCLTITCAFSQIPIARILSERERATVIDEILEDRMTNLLPQLMRKEGIDMWVLISREYNEDPVMKTMLPSVWLSARRRTIMVFFDKGAKEGVERLAIARYDVGNLLKGEWDLNTNPDQWDALIKVIREKNPKKIGLNFSKYYAHADGLTFTEQKELMEKLPAEFQSRIVSASDLAVNWLETRTEREMIIYQQICRISHEIIQEAFSDKVIQPGITTTDDVVWWMRQRVTDLGLDTWFHPTVDIQRLDPENFDHLRTFSKRPQKQVIMPGDLLHCDFGIIYLRLNSDQQQHAYILKAGETDVPEYLKKAFKQGNQLQNNLTDNFKAGLTGNEILSKALEQSKKDGLRGTIYTHPIGNHGHAAGPTIGMWDNQGKTIGSGDYPLNYNTAYSIELNVSVDLTEWKKPIRIMLEEDGFFDEKGFRYIDGRQTEIIPIPRVLTHVK</sequence>
<evidence type="ECO:0000256" key="1">
    <source>
        <dbReference type="SAM" id="SignalP"/>
    </source>
</evidence>
<dbReference type="RefSeq" id="WP_130020215.1">
    <property type="nucleotide sequence ID" value="NZ_SEWF01000007.1"/>
</dbReference>
<feature type="domain" description="Peptidase M24" evidence="2">
    <location>
        <begin position="200"/>
        <end position="404"/>
    </location>
</feature>
<dbReference type="InterPro" id="IPR000994">
    <property type="entry name" value="Pept_M24"/>
</dbReference>
<protein>
    <submittedName>
        <fullName evidence="3">M24 family metallopeptidase</fullName>
    </submittedName>
</protein>
<reference evidence="3 4" key="1">
    <citation type="submission" date="2019-02" db="EMBL/GenBank/DDBJ databases">
        <title>Bacterial novel species Emticicia sp. 17J42-9 isolated from soil.</title>
        <authorList>
            <person name="Jung H.-Y."/>
        </authorList>
    </citation>
    <scope>NUCLEOTIDE SEQUENCE [LARGE SCALE GENOMIC DNA]</scope>
    <source>
        <strain evidence="3 4">17J42-9</strain>
    </source>
</reference>